<dbReference type="InterPro" id="IPR024994">
    <property type="entry name" value="DUF3896"/>
</dbReference>
<dbReference type="Proteomes" id="UP000031014">
    <property type="component" value="Unassembled WGS sequence"/>
</dbReference>
<accession>A0A0A8X8R5</accession>
<name>A0A0A8X8R5_MESS1</name>
<organism evidence="1 2">
    <name type="scientific">Mesobacillus selenatarsenatis (strain DSM 18680 / JCM 14380 / FERM P-15431 / SF-1)</name>
    <dbReference type="NCBI Taxonomy" id="1321606"/>
    <lineage>
        <taxon>Bacteria</taxon>
        <taxon>Bacillati</taxon>
        <taxon>Bacillota</taxon>
        <taxon>Bacilli</taxon>
        <taxon>Bacillales</taxon>
        <taxon>Bacillaceae</taxon>
        <taxon>Mesobacillus</taxon>
    </lineage>
</organism>
<dbReference type="OrthoDB" id="2937969at2"/>
<dbReference type="RefSeq" id="WP_041966289.1">
    <property type="nucleotide sequence ID" value="NZ_BASE01000059.1"/>
</dbReference>
<comment type="caution">
    <text evidence="1">The sequence shown here is derived from an EMBL/GenBank/DDBJ whole genome shotgun (WGS) entry which is preliminary data.</text>
</comment>
<evidence type="ECO:0000313" key="1">
    <source>
        <dbReference type="EMBL" id="GAM14551.1"/>
    </source>
</evidence>
<dbReference type="Pfam" id="PF13035">
    <property type="entry name" value="DUF3896"/>
    <property type="match status" value="1"/>
</dbReference>
<reference evidence="1 2" key="1">
    <citation type="submission" date="2013-06" db="EMBL/GenBank/DDBJ databases">
        <title>Whole genome shotgun sequence of Bacillus selenatarsenatis SF-1.</title>
        <authorList>
            <person name="Kuroda M."/>
            <person name="Sei K."/>
            <person name="Yamashita M."/>
            <person name="Ike M."/>
        </authorList>
    </citation>
    <scope>NUCLEOTIDE SEQUENCE [LARGE SCALE GENOMIC DNA]</scope>
    <source>
        <strain evidence="1 2">SF-1</strain>
    </source>
</reference>
<proteinExistence type="predicted"/>
<evidence type="ECO:0008006" key="3">
    <source>
        <dbReference type="Google" id="ProtNLM"/>
    </source>
</evidence>
<keyword evidence="2" id="KW-1185">Reference proteome</keyword>
<dbReference type="AlphaFoldDB" id="A0A0A8X8R5"/>
<sequence>MNYQEVKSQLEALQMQLANKMQNPNLSIDEKSELQRAIANYDYIIELTCMNHFERGTAIH</sequence>
<gene>
    <name evidence="1" type="ORF">SAMD00020551_2702</name>
</gene>
<evidence type="ECO:0000313" key="2">
    <source>
        <dbReference type="Proteomes" id="UP000031014"/>
    </source>
</evidence>
<protein>
    <recommendedName>
        <fullName evidence="3">DUF3896 domain-containing protein</fullName>
    </recommendedName>
</protein>
<dbReference type="EMBL" id="BASE01000059">
    <property type="protein sequence ID" value="GAM14551.1"/>
    <property type="molecule type" value="Genomic_DNA"/>
</dbReference>